<evidence type="ECO:0008006" key="4">
    <source>
        <dbReference type="Google" id="ProtNLM"/>
    </source>
</evidence>
<dbReference type="AlphaFoldDB" id="A0A9W6SKF7"/>
<evidence type="ECO:0000313" key="2">
    <source>
        <dbReference type="EMBL" id="GLZ77623.1"/>
    </source>
</evidence>
<evidence type="ECO:0000256" key="1">
    <source>
        <dbReference type="SAM" id="SignalP"/>
    </source>
</evidence>
<keyword evidence="1" id="KW-0732">Signal</keyword>
<dbReference type="Proteomes" id="UP001165079">
    <property type="component" value="Unassembled WGS sequence"/>
</dbReference>
<reference evidence="2" key="1">
    <citation type="submission" date="2023-03" db="EMBL/GenBank/DDBJ databases">
        <title>Actinorhabdospora filicis NBRC 111898.</title>
        <authorList>
            <person name="Ichikawa N."/>
            <person name="Sato H."/>
            <person name="Tonouchi N."/>
        </authorList>
    </citation>
    <scope>NUCLEOTIDE SEQUENCE</scope>
    <source>
        <strain evidence="2">NBRC 111898</strain>
    </source>
</reference>
<feature type="signal peptide" evidence="1">
    <location>
        <begin position="1"/>
        <end position="25"/>
    </location>
</feature>
<comment type="caution">
    <text evidence="2">The sequence shown here is derived from an EMBL/GenBank/DDBJ whole genome shotgun (WGS) entry which is preliminary data.</text>
</comment>
<sequence>MKKIAGILAAMAVLTALFLPGTAYAIPVQTAKTLCDGPGGNGWIDVRDSAGHILGKVRNCTITWYHDLDNDSYGQMVDFDLADEYKDGYSAIALAEWFVQAPGRCTTNGKGYCADGDGWSHYQISLSGRSPSNQIMFSVAWGPASSGPIALRSKWATVISPAPAGF</sequence>
<feature type="chain" id="PRO_5040893589" description="Secreted protein" evidence="1">
    <location>
        <begin position="26"/>
        <end position="166"/>
    </location>
</feature>
<dbReference type="RefSeq" id="WP_285662722.1">
    <property type="nucleotide sequence ID" value="NZ_BSTX01000001.1"/>
</dbReference>
<gene>
    <name evidence="2" type="ORF">Afil01_24300</name>
</gene>
<evidence type="ECO:0000313" key="3">
    <source>
        <dbReference type="Proteomes" id="UP001165079"/>
    </source>
</evidence>
<organism evidence="2 3">
    <name type="scientific">Actinorhabdospora filicis</name>
    <dbReference type="NCBI Taxonomy" id="1785913"/>
    <lineage>
        <taxon>Bacteria</taxon>
        <taxon>Bacillati</taxon>
        <taxon>Actinomycetota</taxon>
        <taxon>Actinomycetes</taxon>
        <taxon>Micromonosporales</taxon>
        <taxon>Micromonosporaceae</taxon>
        <taxon>Actinorhabdospora</taxon>
    </lineage>
</organism>
<accession>A0A9W6SKF7</accession>
<dbReference type="EMBL" id="BSTX01000001">
    <property type="protein sequence ID" value="GLZ77623.1"/>
    <property type="molecule type" value="Genomic_DNA"/>
</dbReference>
<proteinExistence type="predicted"/>
<protein>
    <recommendedName>
        <fullName evidence="4">Secreted protein</fullName>
    </recommendedName>
</protein>
<name>A0A9W6SKF7_9ACTN</name>
<keyword evidence="3" id="KW-1185">Reference proteome</keyword>